<dbReference type="PROSITE" id="PS50157">
    <property type="entry name" value="ZINC_FINGER_C2H2_2"/>
    <property type="match status" value="1"/>
</dbReference>
<dbReference type="Proteomes" id="UP000053611">
    <property type="component" value="Unassembled WGS sequence"/>
</dbReference>
<feature type="region of interest" description="Disordered" evidence="5">
    <location>
        <begin position="377"/>
        <end position="413"/>
    </location>
</feature>
<feature type="region of interest" description="Disordered" evidence="5">
    <location>
        <begin position="486"/>
        <end position="534"/>
    </location>
</feature>
<evidence type="ECO:0000256" key="1">
    <source>
        <dbReference type="ARBA" id="ARBA00004123"/>
    </source>
</evidence>
<comment type="similarity">
    <text evidence="2">Belongs to the ARS2 family.</text>
</comment>
<dbReference type="GO" id="GO:0016070">
    <property type="term" value="P:RNA metabolic process"/>
    <property type="evidence" value="ECO:0007669"/>
    <property type="project" value="UniProtKB-ARBA"/>
</dbReference>
<feature type="compositionally biased region" description="Acidic residues" evidence="5">
    <location>
        <begin position="392"/>
        <end position="401"/>
    </location>
</feature>
<keyword evidence="3" id="KW-0539">Nucleus</keyword>
<organism evidence="7 8">
    <name type="scientific">Cutaneotrichosporon oleaginosum</name>
    <dbReference type="NCBI Taxonomy" id="879819"/>
    <lineage>
        <taxon>Eukaryota</taxon>
        <taxon>Fungi</taxon>
        <taxon>Dikarya</taxon>
        <taxon>Basidiomycota</taxon>
        <taxon>Agaricomycotina</taxon>
        <taxon>Tremellomycetes</taxon>
        <taxon>Trichosporonales</taxon>
        <taxon>Trichosporonaceae</taxon>
        <taxon>Cutaneotrichosporon</taxon>
    </lineage>
</organism>
<sequence>MSGYSGLPARPVEASPTRSPERPPPPDDRGRAGYDAPPHRDYERGYDSERHYGGSRDYDDRWQDDYERKRRRSPSPSYPHQRQRRRSPSPGRYNQLPDPASLETVLTFKQFAEWFRVSHPQTAKDDDEDLRRIRADVESGALPKSVLVEKHGMAKRYERYKKEYYSRQLFALYLTHRDDAWFQERYGQSEEVAALRRRVNRQGRVPAVEQYIAELRDGKWDDANYDHSEDKLQPPEVRDAMDRALGDEPHDPLRMVVPPRPGQVFVKTVPPTTKRKDLEGVFAKHSGFQWLALSEPSMKRSFHRVGWAQYEDGVNVEDVVNTIDGSKVDNFTFHMGVNASAIVGRIRLTPAIANTLTRIETDAERARELALKLEDELMETDAPPSEPPADGEGAEGVEEQEKEDKARGLHERGSDAVADVVTRLLAQQGLDGDELDEEQRLRKAKITLDQYLSYLRNALNTCYYCVVPTAFPEELQRKCVQHLRAPEETTANDESGRDGEEDAKEGDGAVAESRETEDSTPREAPSKRYTYPSKSSEERWVENLDLKVRGIIDEDPDVVEYGGRDIEDEQRRLLAPYIKQEEVDKYRCKECGKLFRAPEFVMKHIMSKHNVTVKDKLDEMHVFNAFALDPQHLQPTSSTLAAVDDQLPSRPALSAFNPAVASQAMFNPAAASQPGFNMAMQQQMMMMMHMQMMMHGGSTGIAGPAAGPSPAKGRTRDFDASELPPAPPGGEDPRARKGPISYRDLDEPSGAGDGGLPY</sequence>
<evidence type="ECO:0000256" key="2">
    <source>
        <dbReference type="ARBA" id="ARBA00005407"/>
    </source>
</evidence>
<comment type="subcellular location">
    <subcellularLocation>
        <location evidence="1">Nucleus</location>
    </subcellularLocation>
</comment>
<protein>
    <recommendedName>
        <fullName evidence="6">C2H2-type domain-containing protein</fullName>
    </recommendedName>
</protein>
<dbReference type="PANTHER" id="PTHR13165">
    <property type="entry name" value="ARSENITE-RESISTANCE PROTEIN 2"/>
    <property type="match status" value="1"/>
</dbReference>
<feature type="region of interest" description="Disordered" evidence="5">
    <location>
        <begin position="1"/>
        <end position="98"/>
    </location>
</feature>
<gene>
    <name evidence="7" type="ORF">CC85DRAFT_284758</name>
</gene>
<evidence type="ECO:0000256" key="5">
    <source>
        <dbReference type="SAM" id="MobiDB-lite"/>
    </source>
</evidence>
<dbReference type="EMBL" id="KQ087197">
    <property type="protein sequence ID" value="KLT43201.1"/>
    <property type="molecule type" value="Genomic_DNA"/>
</dbReference>
<dbReference type="AlphaFoldDB" id="A0A0J0XQ01"/>
<dbReference type="GO" id="GO:0008270">
    <property type="term" value="F:zinc ion binding"/>
    <property type="evidence" value="ECO:0007669"/>
    <property type="project" value="UniProtKB-KW"/>
</dbReference>
<evidence type="ECO:0000259" key="6">
    <source>
        <dbReference type="PROSITE" id="PS50157"/>
    </source>
</evidence>
<name>A0A0J0XQ01_9TREE</name>
<dbReference type="GeneID" id="28983468"/>
<feature type="compositionally biased region" description="Basic and acidic residues" evidence="5">
    <location>
        <begin position="402"/>
        <end position="413"/>
    </location>
</feature>
<reference evidence="7 8" key="1">
    <citation type="submission" date="2015-03" db="EMBL/GenBank/DDBJ databases">
        <title>Genomics and transcriptomics of the oil-accumulating basidiomycete yeast T. oleaginosus allow insights into substrate utilization and the diverse evolutionary trajectories of mating systems in fungi.</title>
        <authorList>
            <consortium name="DOE Joint Genome Institute"/>
            <person name="Kourist R."/>
            <person name="Kracht O."/>
            <person name="Bracharz F."/>
            <person name="Lipzen A."/>
            <person name="Nolan M."/>
            <person name="Ohm R."/>
            <person name="Grigoriev I."/>
            <person name="Sun S."/>
            <person name="Heitman J."/>
            <person name="Bruck T."/>
            <person name="Nowrousian M."/>
        </authorList>
    </citation>
    <scope>NUCLEOTIDE SEQUENCE [LARGE SCALE GENOMIC DNA]</scope>
    <source>
        <strain evidence="7 8">IBC0246</strain>
    </source>
</reference>
<keyword evidence="4" id="KW-0862">Zinc</keyword>
<evidence type="ECO:0000256" key="3">
    <source>
        <dbReference type="ARBA" id="ARBA00023242"/>
    </source>
</evidence>
<dbReference type="RefSeq" id="XP_018279692.1">
    <property type="nucleotide sequence ID" value="XM_018422865.1"/>
</dbReference>
<feature type="domain" description="C2H2-type" evidence="6">
    <location>
        <begin position="586"/>
        <end position="609"/>
    </location>
</feature>
<dbReference type="PANTHER" id="PTHR13165:SF0">
    <property type="entry name" value="SERRATE RNA EFFECTOR MOLECULE HOMOLOG"/>
    <property type="match status" value="1"/>
</dbReference>
<dbReference type="InterPro" id="IPR007042">
    <property type="entry name" value="SERRATE/Ars2_C"/>
</dbReference>
<evidence type="ECO:0000313" key="7">
    <source>
        <dbReference type="EMBL" id="KLT43201.1"/>
    </source>
</evidence>
<feature type="compositionally biased region" description="Basic and acidic residues" evidence="5">
    <location>
        <begin position="512"/>
        <end position="526"/>
    </location>
</feature>
<keyword evidence="4" id="KW-0479">Metal-binding</keyword>
<dbReference type="STRING" id="879819.A0A0J0XQ01"/>
<dbReference type="Pfam" id="PF12066">
    <property type="entry name" value="SERRATE_Ars2_N"/>
    <property type="match status" value="1"/>
</dbReference>
<dbReference type="InterPro" id="IPR021933">
    <property type="entry name" value="SERRATE/Ars2_N"/>
</dbReference>
<dbReference type="PROSITE" id="PS00028">
    <property type="entry name" value="ZINC_FINGER_C2H2_1"/>
    <property type="match status" value="1"/>
</dbReference>
<feature type="compositionally biased region" description="Basic and acidic residues" evidence="5">
    <location>
        <begin position="19"/>
        <end position="68"/>
    </location>
</feature>
<dbReference type="GO" id="GO:0031047">
    <property type="term" value="P:regulatory ncRNA-mediated gene silencing"/>
    <property type="evidence" value="ECO:0007669"/>
    <property type="project" value="UniProtKB-ARBA"/>
</dbReference>
<dbReference type="OrthoDB" id="342064at2759"/>
<keyword evidence="8" id="KW-1185">Reference proteome</keyword>
<accession>A0A0J0XQ01</accession>
<evidence type="ECO:0000256" key="4">
    <source>
        <dbReference type="PROSITE-ProRule" id="PRU00042"/>
    </source>
</evidence>
<evidence type="ECO:0000313" key="8">
    <source>
        <dbReference type="Proteomes" id="UP000053611"/>
    </source>
</evidence>
<keyword evidence="4" id="KW-0863">Zinc-finger</keyword>
<feature type="region of interest" description="Disordered" evidence="5">
    <location>
        <begin position="698"/>
        <end position="758"/>
    </location>
</feature>
<dbReference type="InterPro" id="IPR039727">
    <property type="entry name" value="SE/Ars2"/>
</dbReference>
<dbReference type="GO" id="GO:0016604">
    <property type="term" value="C:nuclear body"/>
    <property type="evidence" value="ECO:0007669"/>
    <property type="project" value="TreeGrafter"/>
</dbReference>
<proteinExistence type="inferred from homology"/>
<dbReference type="Pfam" id="PF04959">
    <property type="entry name" value="ARS2"/>
    <property type="match status" value="1"/>
</dbReference>
<dbReference type="InterPro" id="IPR013087">
    <property type="entry name" value="Znf_C2H2_type"/>
</dbReference>
<feature type="compositionally biased region" description="Low complexity" evidence="5">
    <location>
        <begin position="698"/>
        <end position="712"/>
    </location>
</feature>